<keyword evidence="3" id="KW-1003">Cell membrane</keyword>
<evidence type="ECO:0000256" key="5">
    <source>
        <dbReference type="ARBA" id="ARBA00022989"/>
    </source>
</evidence>
<keyword evidence="2" id="KW-0813">Transport</keyword>
<protein>
    <submittedName>
        <fullName evidence="8">Dicarboxylate/amino acid:cation symporter</fullName>
    </submittedName>
</protein>
<keyword evidence="4 7" id="KW-0812">Transmembrane</keyword>
<dbReference type="RefSeq" id="WP_343800428.1">
    <property type="nucleotide sequence ID" value="NZ_BAAADJ010000052.1"/>
</dbReference>
<sequence>MSLTKKIFIGLGLGAIIGLLLHFLAPDLFTTLNTYVFGPLGTIFLNLIKMLVVPIVFLSITLGTASLGDPKKLGRIGTKTIGFFLATTTFAIIIALALAYIFKPGDAGFDTAGASFEANEAPSVVETFTSIIPTNPIQSLVEGNMLQIIFFSIFVGFALAMLGKKAEGVMRITEQGNEIMMFLVNLIMKFAPYGAFGLLASAIGRMGLDGAKAMAGYMLVVIAGLLIHVLVVYGSMVKVLGKMNPIEFFKGFFPAMTVAFSTSSSSATLPVSMKAAQENLKVPKPISSFVQPLGATINMDGTAIMQGVATVFIAQVYNTDLSFSQILMVVLTAVLASIGTAGVPGVGLIMLAMVLTQVNLPVEGIALIIGIDRLLDMLRTAVNITGDAACAVIVAESEKDKGTGVNEAS</sequence>
<evidence type="ECO:0000313" key="8">
    <source>
        <dbReference type="EMBL" id="GAA0337531.1"/>
    </source>
</evidence>
<dbReference type="Proteomes" id="UP001500782">
    <property type="component" value="Unassembled WGS sequence"/>
</dbReference>
<feature type="transmembrane region" description="Helical" evidence="7">
    <location>
        <begin position="7"/>
        <end position="25"/>
    </location>
</feature>
<evidence type="ECO:0000256" key="1">
    <source>
        <dbReference type="ARBA" id="ARBA00004651"/>
    </source>
</evidence>
<comment type="subcellular location">
    <subcellularLocation>
        <location evidence="1">Cell membrane</location>
        <topology evidence="1">Multi-pass membrane protein</topology>
    </subcellularLocation>
</comment>
<dbReference type="EMBL" id="BAAADJ010000052">
    <property type="protein sequence ID" value="GAA0337531.1"/>
    <property type="molecule type" value="Genomic_DNA"/>
</dbReference>
<reference evidence="9" key="1">
    <citation type="journal article" date="2019" name="Int. J. Syst. Evol. Microbiol.">
        <title>The Global Catalogue of Microorganisms (GCM) 10K type strain sequencing project: providing services to taxonomists for standard genome sequencing and annotation.</title>
        <authorList>
            <consortium name="The Broad Institute Genomics Platform"/>
            <consortium name="The Broad Institute Genome Sequencing Center for Infectious Disease"/>
            <person name="Wu L."/>
            <person name="Ma J."/>
        </authorList>
    </citation>
    <scope>NUCLEOTIDE SEQUENCE [LARGE SCALE GENOMIC DNA]</scope>
    <source>
        <strain evidence="9">JCM 9731</strain>
    </source>
</reference>
<feature type="transmembrane region" description="Helical" evidence="7">
    <location>
        <begin position="81"/>
        <end position="102"/>
    </location>
</feature>
<dbReference type="InterPro" id="IPR001991">
    <property type="entry name" value="Na-dicarboxylate_symporter"/>
</dbReference>
<feature type="transmembrane region" description="Helical" evidence="7">
    <location>
        <begin position="326"/>
        <end position="343"/>
    </location>
</feature>
<organism evidence="8 9">
    <name type="scientific">Bacillus carboniphilus</name>
    <dbReference type="NCBI Taxonomy" id="86663"/>
    <lineage>
        <taxon>Bacteria</taxon>
        <taxon>Bacillati</taxon>
        <taxon>Bacillota</taxon>
        <taxon>Bacilli</taxon>
        <taxon>Bacillales</taxon>
        <taxon>Bacillaceae</taxon>
        <taxon>Bacillus</taxon>
    </lineage>
</organism>
<keyword evidence="9" id="KW-1185">Reference proteome</keyword>
<keyword evidence="5 7" id="KW-1133">Transmembrane helix</keyword>
<proteinExistence type="predicted"/>
<dbReference type="InterPro" id="IPR036458">
    <property type="entry name" value="Na:dicarbo_symporter_sf"/>
</dbReference>
<evidence type="ECO:0000256" key="7">
    <source>
        <dbReference type="SAM" id="Phobius"/>
    </source>
</evidence>
<evidence type="ECO:0000256" key="3">
    <source>
        <dbReference type="ARBA" id="ARBA00022475"/>
    </source>
</evidence>
<evidence type="ECO:0000256" key="4">
    <source>
        <dbReference type="ARBA" id="ARBA00022692"/>
    </source>
</evidence>
<dbReference type="Gene3D" id="1.10.3860.10">
    <property type="entry name" value="Sodium:dicarboxylate symporter"/>
    <property type="match status" value="1"/>
</dbReference>
<feature type="transmembrane region" description="Helical" evidence="7">
    <location>
        <begin position="182"/>
        <end position="203"/>
    </location>
</feature>
<feature type="transmembrane region" description="Helical" evidence="7">
    <location>
        <begin position="145"/>
        <end position="162"/>
    </location>
</feature>
<keyword evidence="6 7" id="KW-0472">Membrane</keyword>
<dbReference type="PRINTS" id="PR00173">
    <property type="entry name" value="EDTRNSPORT"/>
</dbReference>
<evidence type="ECO:0000256" key="2">
    <source>
        <dbReference type="ARBA" id="ARBA00022448"/>
    </source>
</evidence>
<name>A0ABP3G6E9_9BACI</name>
<feature type="transmembrane region" description="Helical" evidence="7">
    <location>
        <begin position="37"/>
        <end position="60"/>
    </location>
</feature>
<evidence type="ECO:0000256" key="6">
    <source>
        <dbReference type="ARBA" id="ARBA00023136"/>
    </source>
</evidence>
<dbReference type="PANTHER" id="PTHR42865">
    <property type="entry name" value="PROTON/GLUTAMATE-ASPARTATE SYMPORTER"/>
    <property type="match status" value="1"/>
</dbReference>
<feature type="transmembrane region" description="Helical" evidence="7">
    <location>
        <begin position="215"/>
        <end position="240"/>
    </location>
</feature>
<dbReference type="SUPFAM" id="SSF118215">
    <property type="entry name" value="Proton glutamate symport protein"/>
    <property type="match status" value="1"/>
</dbReference>
<dbReference type="PANTHER" id="PTHR42865:SF7">
    <property type="entry name" value="PROTON_GLUTAMATE-ASPARTATE SYMPORTER"/>
    <property type="match status" value="1"/>
</dbReference>
<accession>A0ABP3G6E9</accession>
<feature type="transmembrane region" description="Helical" evidence="7">
    <location>
        <begin position="349"/>
        <end position="371"/>
    </location>
</feature>
<comment type="caution">
    <text evidence="8">The sequence shown here is derived from an EMBL/GenBank/DDBJ whole genome shotgun (WGS) entry which is preliminary data.</text>
</comment>
<gene>
    <name evidence="8" type="ORF">GCM10008967_29740</name>
</gene>
<dbReference type="Pfam" id="PF00375">
    <property type="entry name" value="SDF"/>
    <property type="match status" value="1"/>
</dbReference>
<evidence type="ECO:0000313" key="9">
    <source>
        <dbReference type="Proteomes" id="UP001500782"/>
    </source>
</evidence>